<evidence type="ECO:0000313" key="3">
    <source>
        <dbReference type="Proteomes" id="UP000265520"/>
    </source>
</evidence>
<dbReference type="Proteomes" id="UP000265520">
    <property type="component" value="Unassembled WGS sequence"/>
</dbReference>
<feature type="non-terminal residue" evidence="2">
    <location>
        <position position="1"/>
    </location>
</feature>
<comment type="caution">
    <text evidence="2">The sequence shown here is derived from an EMBL/GenBank/DDBJ whole genome shotgun (WGS) entry which is preliminary data.</text>
</comment>
<evidence type="ECO:0000313" key="2">
    <source>
        <dbReference type="EMBL" id="MCI81773.1"/>
    </source>
</evidence>
<evidence type="ECO:0000256" key="1">
    <source>
        <dbReference type="SAM" id="MobiDB-lite"/>
    </source>
</evidence>
<feature type="region of interest" description="Disordered" evidence="1">
    <location>
        <begin position="1"/>
        <end position="26"/>
    </location>
</feature>
<dbReference type="EMBL" id="LXQA011027310">
    <property type="protein sequence ID" value="MCI81773.1"/>
    <property type="molecule type" value="Genomic_DNA"/>
</dbReference>
<protein>
    <submittedName>
        <fullName evidence="2">Uncharacterized protein</fullName>
    </submittedName>
</protein>
<dbReference type="AlphaFoldDB" id="A0A392V2V2"/>
<proteinExistence type="predicted"/>
<sequence>FNGGCSEPPPTSPHEAHRPPPEPPPFCKSVFLKISI</sequence>
<reference evidence="2 3" key="1">
    <citation type="journal article" date="2018" name="Front. Plant Sci.">
        <title>Red Clover (Trifolium pratense) and Zigzag Clover (T. medium) - A Picture of Genomic Similarities and Differences.</title>
        <authorList>
            <person name="Dluhosova J."/>
            <person name="Istvanek J."/>
            <person name="Nedelnik J."/>
            <person name="Repkova J."/>
        </authorList>
    </citation>
    <scope>NUCLEOTIDE SEQUENCE [LARGE SCALE GENOMIC DNA]</scope>
    <source>
        <strain evidence="3">cv. 10/8</strain>
        <tissue evidence="2">Leaf</tissue>
    </source>
</reference>
<organism evidence="2 3">
    <name type="scientific">Trifolium medium</name>
    <dbReference type="NCBI Taxonomy" id="97028"/>
    <lineage>
        <taxon>Eukaryota</taxon>
        <taxon>Viridiplantae</taxon>
        <taxon>Streptophyta</taxon>
        <taxon>Embryophyta</taxon>
        <taxon>Tracheophyta</taxon>
        <taxon>Spermatophyta</taxon>
        <taxon>Magnoliopsida</taxon>
        <taxon>eudicotyledons</taxon>
        <taxon>Gunneridae</taxon>
        <taxon>Pentapetalae</taxon>
        <taxon>rosids</taxon>
        <taxon>fabids</taxon>
        <taxon>Fabales</taxon>
        <taxon>Fabaceae</taxon>
        <taxon>Papilionoideae</taxon>
        <taxon>50 kb inversion clade</taxon>
        <taxon>NPAAA clade</taxon>
        <taxon>Hologalegina</taxon>
        <taxon>IRL clade</taxon>
        <taxon>Trifolieae</taxon>
        <taxon>Trifolium</taxon>
    </lineage>
</organism>
<name>A0A392V2V2_9FABA</name>
<keyword evidence="3" id="KW-1185">Reference proteome</keyword>
<accession>A0A392V2V2</accession>